<name>A0A851HZQ9_9GAMM</name>
<evidence type="ECO:0000256" key="1">
    <source>
        <dbReference type="SAM" id="Phobius"/>
    </source>
</evidence>
<protein>
    <submittedName>
        <fullName evidence="2">Uncharacterized protein</fullName>
    </submittedName>
</protein>
<proteinExistence type="predicted"/>
<gene>
    <name evidence="2" type="ORF">HLV39_12870</name>
</gene>
<dbReference type="Proteomes" id="UP000536442">
    <property type="component" value="Unassembled WGS sequence"/>
</dbReference>
<reference evidence="2 3" key="1">
    <citation type="submission" date="2020-03" db="EMBL/GenBank/DDBJ databases">
        <title>Metagenomic, metatranscriptomic, and metabolomic analyses revealed the key microbes and metabolic features during the fermentation of ganjang, Korean traditional soy sauce.</title>
        <authorList>
            <person name="Chun B.H."/>
            <person name="Jeon C.O."/>
        </authorList>
    </citation>
    <scope>NUCLEOTIDE SEQUENCE [LARGE SCALE GENOMIC DNA]</scope>
    <source>
        <strain evidence="2 3">KG14</strain>
    </source>
</reference>
<accession>A0A851HZQ9</accession>
<keyword evidence="3" id="KW-1185">Reference proteome</keyword>
<dbReference type="AlphaFoldDB" id="A0A851HZQ9"/>
<evidence type="ECO:0000313" key="3">
    <source>
        <dbReference type="Proteomes" id="UP000536442"/>
    </source>
</evidence>
<sequence length="340" mass="39964">MTNTALIQYEDTAYRGNRKSLELNTPSGQSKLFLKGWTQGGGALEKSSRSGIFPPMVLETWPPEAIVEEENLRQQFEQEAANGGEPYNPAGWISGISIRYATLPRVSWALLWMQHGGRIAATWLFIPFALGMIVLWAETGDKSGFQVFWDEAVLPWIIYFFIPMLLLWSVGYLIEKHFPHIIYRRPKGPKWELNRRTGMVTLYHDPDTDEQRAGQISAQAPFQEWDGYLVTLPDRQGNLWYRLNLVHKTEEWALPLNQLMPATTNREDVLAFWLLICRYMDVTQPLPDIPLFESFRHEDPRTLRHDEKSGRDPRYWRDMSRQEYERFKQDNRHKLYNNKW</sequence>
<keyword evidence="1" id="KW-1133">Transmembrane helix</keyword>
<dbReference type="EMBL" id="JABEVQ010000006">
    <property type="protein sequence ID" value="NWN92385.1"/>
    <property type="molecule type" value="Genomic_DNA"/>
</dbReference>
<comment type="caution">
    <text evidence="2">The sequence shown here is derived from an EMBL/GenBank/DDBJ whole genome shotgun (WGS) entry which is preliminary data.</text>
</comment>
<evidence type="ECO:0000313" key="2">
    <source>
        <dbReference type="EMBL" id="NWN92385.1"/>
    </source>
</evidence>
<feature type="transmembrane region" description="Helical" evidence="1">
    <location>
        <begin position="119"/>
        <end position="136"/>
    </location>
</feature>
<feature type="transmembrane region" description="Helical" evidence="1">
    <location>
        <begin position="156"/>
        <end position="174"/>
    </location>
</feature>
<organism evidence="2 3">
    <name type="scientific">Marinobacter adhaerens</name>
    <dbReference type="NCBI Taxonomy" id="1033846"/>
    <lineage>
        <taxon>Bacteria</taxon>
        <taxon>Pseudomonadati</taxon>
        <taxon>Pseudomonadota</taxon>
        <taxon>Gammaproteobacteria</taxon>
        <taxon>Pseudomonadales</taxon>
        <taxon>Marinobacteraceae</taxon>
        <taxon>Marinobacter</taxon>
    </lineage>
</organism>
<keyword evidence="1" id="KW-0812">Transmembrane</keyword>
<keyword evidence="1" id="KW-0472">Membrane</keyword>